<evidence type="ECO:0000313" key="4">
    <source>
        <dbReference type="Proteomes" id="UP000507222"/>
    </source>
</evidence>
<dbReference type="AlphaFoldDB" id="A0A6J5TIR5"/>
<sequence length="291" mass="33105">MLRPQVVNRDAFIKNFSSLWKGKEDVSIKEMAHNWFWVPSVCDHDRRRVLDVEPYAYRRSLVLLVETPNNGPIHTMPLHYGIFWVRFDVDFPLISLTSITFPETGERLIEFKYKYLPEYCFACGKLGHSLVSLIIVSVEQGGVASVGCVLMVLLDRRRRPALRGLPSLNMRGLVTRLGSVVGLCVHLLMVYLVVFVCFGNKVLSVQLISSSIGHIDAWITFPTSQVTRVTRFYNYLDPVSSIDEKNGSRPVLNHKLRISNILKTPRLVEPLGGDTVFTLKSSGLRMRNVVW</sequence>
<feature type="transmembrane region" description="Helical" evidence="1">
    <location>
        <begin position="130"/>
        <end position="153"/>
    </location>
</feature>
<proteinExistence type="predicted"/>
<organism evidence="3 4">
    <name type="scientific">Prunus armeniaca</name>
    <name type="common">Apricot</name>
    <name type="synonym">Armeniaca vulgaris</name>
    <dbReference type="NCBI Taxonomy" id="36596"/>
    <lineage>
        <taxon>Eukaryota</taxon>
        <taxon>Viridiplantae</taxon>
        <taxon>Streptophyta</taxon>
        <taxon>Embryophyta</taxon>
        <taxon>Tracheophyta</taxon>
        <taxon>Spermatophyta</taxon>
        <taxon>Magnoliopsida</taxon>
        <taxon>eudicotyledons</taxon>
        <taxon>Gunneridae</taxon>
        <taxon>Pentapetalae</taxon>
        <taxon>rosids</taxon>
        <taxon>fabids</taxon>
        <taxon>Rosales</taxon>
        <taxon>Rosaceae</taxon>
        <taxon>Amygdaloideae</taxon>
        <taxon>Amygdaleae</taxon>
        <taxon>Prunus</taxon>
    </lineage>
</organism>
<evidence type="ECO:0000256" key="1">
    <source>
        <dbReference type="SAM" id="Phobius"/>
    </source>
</evidence>
<dbReference type="Pfam" id="PF14392">
    <property type="entry name" value="zf-CCHC_4"/>
    <property type="match status" value="1"/>
</dbReference>
<keyword evidence="1" id="KW-0472">Membrane</keyword>
<dbReference type="InterPro" id="IPR025836">
    <property type="entry name" value="Zn_knuckle_CX2CX4HX4C"/>
</dbReference>
<keyword evidence="1" id="KW-1133">Transmembrane helix</keyword>
<name>A0A6J5TIR5_PRUAR</name>
<protein>
    <recommendedName>
        <fullName evidence="2">Zinc knuckle CX2CX4HX4C domain-containing protein</fullName>
    </recommendedName>
</protein>
<evidence type="ECO:0000313" key="3">
    <source>
        <dbReference type="EMBL" id="CAB4263127.1"/>
    </source>
</evidence>
<keyword evidence="1" id="KW-0812">Transmembrane</keyword>
<gene>
    <name evidence="3" type="ORF">CURHAP_LOCUS2836</name>
</gene>
<feature type="domain" description="Zinc knuckle CX2CX4HX4C" evidence="2">
    <location>
        <begin position="87"/>
        <end position="129"/>
    </location>
</feature>
<dbReference type="EMBL" id="CAEKDK010000001">
    <property type="protein sequence ID" value="CAB4263127.1"/>
    <property type="molecule type" value="Genomic_DNA"/>
</dbReference>
<dbReference type="Proteomes" id="UP000507222">
    <property type="component" value="Unassembled WGS sequence"/>
</dbReference>
<accession>A0A6J5TIR5</accession>
<reference evidence="3 4" key="1">
    <citation type="submission" date="2020-05" db="EMBL/GenBank/DDBJ databases">
        <authorList>
            <person name="Campoy J."/>
            <person name="Schneeberger K."/>
            <person name="Spophaly S."/>
        </authorList>
    </citation>
    <scope>NUCLEOTIDE SEQUENCE [LARGE SCALE GENOMIC DNA]</scope>
    <source>
        <strain evidence="3">PruArmRojPasFocal</strain>
    </source>
</reference>
<evidence type="ECO:0000259" key="2">
    <source>
        <dbReference type="Pfam" id="PF14392"/>
    </source>
</evidence>
<feature type="transmembrane region" description="Helical" evidence="1">
    <location>
        <begin position="173"/>
        <end position="196"/>
    </location>
</feature>